<dbReference type="Proteomes" id="UP001642360">
    <property type="component" value="Unassembled WGS sequence"/>
</dbReference>
<feature type="non-terminal residue" evidence="1">
    <location>
        <position position="1"/>
    </location>
</feature>
<reference evidence="1 2" key="1">
    <citation type="submission" date="2024-02" db="EMBL/GenBank/DDBJ databases">
        <authorList>
            <person name="Vignale AGUSTIN F."/>
            <person name="Sosa J E."/>
            <person name="Modenutti C."/>
        </authorList>
    </citation>
    <scope>NUCLEOTIDE SEQUENCE [LARGE SCALE GENOMIC DNA]</scope>
</reference>
<accession>A0ABC8TRX0</accession>
<keyword evidence="2" id="KW-1185">Reference proteome</keyword>
<name>A0ABC8TRX0_9AQUA</name>
<evidence type="ECO:0000313" key="1">
    <source>
        <dbReference type="EMBL" id="CAK9172221.1"/>
    </source>
</evidence>
<sequence length="83" mass="8840">YGNVHWIWKDGWPQPGVEENGKGGVEVNGGHEILAVDGGLEQAVVGLVKSGRSIRKRTVTVVVVVVEEEEEEDNCGDGRGISG</sequence>
<comment type="caution">
    <text evidence="1">The sequence shown here is derived from an EMBL/GenBank/DDBJ whole genome shotgun (WGS) entry which is preliminary data.</text>
</comment>
<evidence type="ECO:0000313" key="2">
    <source>
        <dbReference type="Proteomes" id="UP001642360"/>
    </source>
</evidence>
<gene>
    <name evidence="1" type="ORF">ILEXP_LOCUS41864</name>
</gene>
<dbReference type="EMBL" id="CAUOFW020005946">
    <property type="protein sequence ID" value="CAK9172221.1"/>
    <property type="molecule type" value="Genomic_DNA"/>
</dbReference>
<protein>
    <submittedName>
        <fullName evidence="1">Uncharacterized protein</fullName>
    </submittedName>
</protein>
<dbReference type="AlphaFoldDB" id="A0ABC8TRX0"/>
<proteinExistence type="predicted"/>
<organism evidence="1 2">
    <name type="scientific">Ilex paraguariensis</name>
    <name type="common">yerba mate</name>
    <dbReference type="NCBI Taxonomy" id="185542"/>
    <lineage>
        <taxon>Eukaryota</taxon>
        <taxon>Viridiplantae</taxon>
        <taxon>Streptophyta</taxon>
        <taxon>Embryophyta</taxon>
        <taxon>Tracheophyta</taxon>
        <taxon>Spermatophyta</taxon>
        <taxon>Magnoliopsida</taxon>
        <taxon>eudicotyledons</taxon>
        <taxon>Gunneridae</taxon>
        <taxon>Pentapetalae</taxon>
        <taxon>asterids</taxon>
        <taxon>campanulids</taxon>
        <taxon>Aquifoliales</taxon>
        <taxon>Aquifoliaceae</taxon>
        <taxon>Ilex</taxon>
    </lineage>
</organism>